<evidence type="ECO:0000256" key="2">
    <source>
        <dbReference type="ARBA" id="ARBA00007749"/>
    </source>
</evidence>
<evidence type="ECO:0000256" key="3">
    <source>
        <dbReference type="ARBA" id="ARBA00022723"/>
    </source>
</evidence>
<dbReference type="Proteomes" id="UP000294856">
    <property type="component" value="Unassembled WGS sequence"/>
</dbReference>
<dbReference type="EMBL" id="SMFR01000002">
    <property type="protein sequence ID" value="TCJ96396.1"/>
    <property type="molecule type" value="Genomic_DNA"/>
</dbReference>
<evidence type="ECO:0000313" key="8">
    <source>
        <dbReference type="Proteomes" id="UP000294856"/>
    </source>
</evidence>
<name>A0A4R1FN25_9NOCA</name>
<dbReference type="GO" id="GO:0046872">
    <property type="term" value="F:metal ion binding"/>
    <property type="evidence" value="ECO:0007669"/>
    <property type="project" value="UniProtKB-KW"/>
</dbReference>
<dbReference type="SMART" id="SM00849">
    <property type="entry name" value="Lactamase_B"/>
    <property type="match status" value="1"/>
</dbReference>
<comment type="caution">
    <text evidence="7">The sequence shown here is derived from an EMBL/GenBank/DDBJ whole genome shotgun (WGS) entry which is preliminary data.</text>
</comment>
<organism evidence="7 8">
    <name type="scientific">Nocardia alba</name>
    <dbReference type="NCBI Taxonomy" id="225051"/>
    <lineage>
        <taxon>Bacteria</taxon>
        <taxon>Bacillati</taxon>
        <taxon>Actinomycetota</taxon>
        <taxon>Actinomycetes</taxon>
        <taxon>Mycobacteriales</taxon>
        <taxon>Nocardiaceae</taxon>
        <taxon>Nocardia</taxon>
    </lineage>
</organism>
<dbReference type="SUPFAM" id="SSF56281">
    <property type="entry name" value="Metallo-hydrolase/oxidoreductase"/>
    <property type="match status" value="1"/>
</dbReference>
<evidence type="ECO:0000313" key="7">
    <source>
        <dbReference type="EMBL" id="TCJ96396.1"/>
    </source>
</evidence>
<evidence type="ECO:0000256" key="5">
    <source>
        <dbReference type="ARBA" id="ARBA00022833"/>
    </source>
</evidence>
<dbReference type="Pfam" id="PF00753">
    <property type="entry name" value="Lactamase_B"/>
    <property type="match status" value="1"/>
</dbReference>
<dbReference type="InterPro" id="IPR001279">
    <property type="entry name" value="Metallo-B-lactamas"/>
</dbReference>
<sequence>MKVHHLNCGTMHPPATPGGLVCHVLLVETPRGLVLVDAGLGLQDSRSPGPRFGAGRFFVRPVFDPAEAAITQVEKLGFDPHDVRDVVLTHFDADHAGGSADFPWARVHLTAAEAFASRNPRTLIERGRYLPAQRSHHPILVEYTPDAGESWRGFAGAKELTGISPGIVLVNLPGHSRGHAAVAVDAGDRWILHVGDSFYHHGQLDGSCSAPRALTAMERVIAADWTRVKANHERLAELWTAADPDLLLINAHDPYLLDRALGRL</sequence>
<protein>
    <submittedName>
        <fullName evidence="7">Metallo-beta-lactamase superfamily protein</fullName>
    </submittedName>
</protein>
<evidence type="ECO:0000256" key="4">
    <source>
        <dbReference type="ARBA" id="ARBA00022801"/>
    </source>
</evidence>
<proteinExistence type="inferred from homology"/>
<dbReference type="InterPro" id="IPR051013">
    <property type="entry name" value="MBL_superfamily_lactonases"/>
</dbReference>
<accession>A0A4R1FN25</accession>
<reference evidence="7 8" key="1">
    <citation type="submission" date="2019-03" db="EMBL/GenBank/DDBJ databases">
        <title>Genomic Encyclopedia of Type Strains, Phase IV (KMG-IV): sequencing the most valuable type-strain genomes for metagenomic binning, comparative biology and taxonomic classification.</title>
        <authorList>
            <person name="Goeker M."/>
        </authorList>
    </citation>
    <scope>NUCLEOTIDE SEQUENCE [LARGE SCALE GENOMIC DNA]</scope>
    <source>
        <strain evidence="7 8">DSM 44684</strain>
    </source>
</reference>
<comment type="cofactor">
    <cofactor evidence="1">
        <name>Zn(2+)</name>
        <dbReference type="ChEBI" id="CHEBI:29105"/>
    </cofactor>
</comment>
<feature type="domain" description="Metallo-beta-lactamase" evidence="6">
    <location>
        <begin position="21"/>
        <end position="232"/>
    </location>
</feature>
<dbReference type="STRING" id="1210063.GCA_001612665_00087"/>
<dbReference type="PANTHER" id="PTHR42978">
    <property type="entry name" value="QUORUM-QUENCHING LACTONASE YTNP-RELATED-RELATED"/>
    <property type="match status" value="1"/>
</dbReference>
<gene>
    <name evidence="7" type="ORF">DFR71_2425</name>
</gene>
<evidence type="ECO:0000259" key="6">
    <source>
        <dbReference type="SMART" id="SM00849"/>
    </source>
</evidence>
<dbReference type="AlphaFoldDB" id="A0A4R1FN25"/>
<keyword evidence="8" id="KW-1185">Reference proteome</keyword>
<keyword evidence="5" id="KW-0862">Zinc</keyword>
<comment type="similarity">
    <text evidence="2">Belongs to the metallo-beta-lactamase superfamily.</text>
</comment>
<dbReference type="CDD" id="cd07742">
    <property type="entry name" value="metallo-hydrolase-like_MBL-fold"/>
    <property type="match status" value="1"/>
</dbReference>
<dbReference type="Gene3D" id="3.60.15.10">
    <property type="entry name" value="Ribonuclease Z/Hydroxyacylglutathione hydrolase-like"/>
    <property type="match status" value="1"/>
</dbReference>
<keyword evidence="3" id="KW-0479">Metal-binding</keyword>
<keyword evidence="4" id="KW-0378">Hydrolase</keyword>
<dbReference type="InterPro" id="IPR036866">
    <property type="entry name" value="RibonucZ/Hydroxyglut_hydro"/>
</dbReference>
<dbReference type="PANTHER" id="PTHR42978:SF7">
    <property type="entry name" value="METALLO-HYDROLASE RV2300C-RELATED"/>
    <property type="match status" value="1"/>
</dbReference>
<dbReference type="RefSeq" id="WP_067444515.1">
    <property type="nucleotide sequence ID" value="NZ_SMFR01000002.1"/>
</dbReference>
<dbReference type="GO" id="GO:0016787">
    <property type="term" value="F:hydrolase activity"/>
    <property type="evidence" value="ECO:0007669"/>
    <property type="project" value="UniProtKB-KW"/>
</dbReference>
<dbReference type="OrthoDB" id="3196337at2"/>
<evidence type="ECO:0000256" key="1">
    <source>
        <dbReference type="ARBA" id="ARBA00001947"/>
    </source>
</evidence>